<dbReference type="PANTHER" id="PTHR47186:SF42">
    <property type="entry name" value="DISEASE RESISTANCE RPP13-LIKE PROTEIN 1"/>
    <property type="match status" value="1"/>
</dbReference>
<evidence type="ECO:0000259" key="1">
    <source>
        <dbReference type="Pfam" id="PF25019"/>
    </source>
</evidence>
<organism evidence="2 3">
    <name type="scientific">Ziziphus jujuba</name>
    <name type="common">Chinese jujube</name>
    <name type="synonym">Ziziphus sativa</name>
    <dbReference type="NCBI Taxonomy" id="326968"/>
    <lineage>
        <taxon>Eukaryota</taxon>
        <taxon>Viridiplantae</taxon>
        <taxon>Streptophyta</taxon>
        <taxon>Embryophyta</taxon>
        <taxon>Tracheophyta</taxon>
        <taxon>Spermatophyta</taxon>
        <taxon>Magnoliopsida</taxon>
        <taxon>eudicotyledons</taxon>
        <taxon>Gunneridae</taxon>
        <taxon>Pentapetalae</taxon>
        <taxon>rosids</taxon>
        <taxon>fabids</taxon>
        <taxon>Rosales</taxon>
        <taxon>Rhamnaceae</taxon>
        <taxon>Paliureae</taxon>
        <taxon>Ziziphus</taxon>
    </lineage>
</organism>
<dbReference type="Pfam" id="PF25019">
    <property type="entry name" value="LRR_R13L1-DRL21"/>
    <property type="match status" value="1"/>
</dbReference>
<dbReference type="InterPro" id="IPR001611">
    <property type="entry name" value="Leu-rich_rpt"/>
</dbReference>
<keyword evidence="2" id="KW-1185">Reference proteome</keyword>
<dbReference type="PANTHER" id="PTHR47186">
    <property type="entry name" value="LEUCINE-RICH REPEAT-CONTAINING PROTEIN 57"/>
    <property type="match status" value="1"/>
</dbReference>
<dbReference type="GeneID" id="132800776"/>
<evidence type="ECO:0000313" key="2">
    <source>
        <dbReference type="Proteomes" id="UP001652623"/>
    </source>
</evidence>
<dbReference type="Pfam" id="PF13855">
    <property type="entry name" value="LRR_8"/>
    <property type="match status" value="1"/>
</dbReference>
<dbReference type="RefSeq" id="XP_060671033.1">
    <property type="nucleotide sequence ID" value="XM_060815050.1"/>
</dbReference>
<proteinExistence type="predicted"/>
<feature type="domain" description="R13L1/DRL21-like LRR repeat region" evidence="1">
    <location>
        <begin position="104"/>
        <end position="227"/>
    </location>
</feature>
<dbReference type="InterPro" id="IPR032675">
    <property type="entry name" value="LRR_dom_sf"/>
</dbReference>
<name>A0ABM4A2R9_ZIZJJ</name>
<protein>
    <submittedName>
        <fullName evidence="3">Disease resistance RPP13-like protein 1</fullName>
    </submittedName>
</protein>
<dbReference type="InterPro" id="IPR056789">
    <property type="entry name" value="LRR_R13L1-DRL21"/>
</dbReference>
<reference evidence="3" key="2">
    <citation type="submission" date="2025-08" db="UniProtKB">
        <authorList>
            <consortium name="RefSeq"/>
        </authorList>
    </citation>
    <scope>IDENTIFICATION</scope>
    <source>
        <tissue evidence="3">Seedling</tissue>
    </source>
</reference>
<dbReference type="SUPFAM" id="SSF52058">
    <property type="entry name" value="L domain-like"/>
    <property type="match status" value="2"/>
</dbReference>
<dbReference type="Gene3D" id="3.80.10.10">
    <property type="entry name" value="Ribonuclease Inhibitor"/>
    <property type="match status" value="3"/>
</dbReference>
<gene>
    <name evidence="3" type="primary">LOC132800776</name>
</gene>
<evidence type="ECO:0000313" key="3">
    <source>
        <dbReference type="RefSeq" id="XP_060671033.1"/>
    </source>
</evidence>
<dbReference type="Proteomes" id="UP001652623">
    <property type="component" value="Chromosome 2"/>
</dbReference>
<accession>A0ABM4A2R9</accession>
<sequence length="522" mass="58493">MLRVTSLPKSFGDLKHLRHLDLSHSSIEELPDTICKLRELHTLKLFGCKRFARLPTNIATDLINLCCLDTGETDLEEMLLQMSKLENLQMLPKFVVGRDSGSNIKELGKLKYLHGDFCIARLENVVSVEDAWEANLIDKGHITGLNLGWNGEIGGSVEALEVLDRLQPHSGLKELGIYNYGGTRLSQWVGDSTFTCLKKVRLVDCKYYWNLPSLGQLYSLVLLEIRGLDMVTRIGDGFYSDGSVITMPFKYLESLFISKMESWEEWALVKAEDGRVFTNLKDLRLKNCPKLKGALGLPDYLPSLETLGIEDTSLDLVASLSNCRYPSLILLRIEGCRKMKKFPGGTLPSNIPNILIMECPELVSLSEEGRPSNLKSLEIECCRHSLQWNLGMLTSLTSLYIGSIFEEEMDAYPKEEGQLPTILTSLTLSGLFRLKSLNGSALQHLTSLQYLSIDSCKAIQCLPQHGLPTTLTSLCLYCLPSLKSLNGDTFRHLTSLHTLGILYCNKLQCLPQERLPESLLEL</sequence>
<reference evidence="2" key="1">
    <citation type="submission" date="2025-05" db="UniProtKB">
        <authorList>
            <consortium name="RefSeq"/>
        </authorList>
    </citation>
    <scope>NUCLEOTIDE SEQUENCE [LARGE SCALE GENOMIC DNA]</scope>
</reference>